<sequence>MRSPIRYLLAPTSLCLVLSAAHFIHAHQHIYATLCIMGFISLMIRHPICLRLNQVAMVLLSAEWLHSLIEGYQERATDEQAWPQMALLMVLVAIVHLSCAILLQHHRIRHYFGYPRQYLFR</sequence>
<dbReference type="EMBL" id="BMDY01000006">
    <property type="protein sequence ID" value="GGB01057.1"/>
    <property type="molecule type" value="Genomic_DNA"/>
</dbReference>
<organism evidence="2 3">
    <name type="scientific">Agarivorans gilvus</name>
    <dbReference type="NCBI Taxonomy" id="680279"/>
    <lineage>
        <taxon>Bacteria</taxon>
        <taxon>Pseudomonadati</taxon>
        <taxon>Pseudomonadota</taxon>
        <taxon>Gammaproteobacteria</taxon>
        <taxon>Alteromonadales</taxon>
        <taxon>Alteromonadaceae</taxon>
        <taxon>Agarivorans</taxon>
    </lineage>
</organism>
<evidence type="ECO:0000256" key="1">
    <source>
        <dbReference type="SAM" id="Phobius"/>
    </source>
</evidence>
<proteinExistence type="predicted"/>
<dbReference type="RefSeq" id="WP_055734836.1">
    <property type="nucleotide sequence ID" value="NZ_BMDY01000006.1"/>
</dbReference>
<comment type="caution">
    <text evidence="2">The sequence shown here is derived from an EMBL/GenBank/DDBJ whole genome shotgun (WGS) entry which is preliminary data.</text>
</comment>
<dbReference type="Proteomes" id="UP000651977">
    <property type="component" value="Unassembled WGS sequence"/>
</dbReference>
<name>A0ABQ1I0R2_9ALTE</name>
<gene>
    <name evidence="2" type="ORF">GCM10007414_12780</name>
</gene>
<feature type="transmembrane region" description="Helical" evidence="1">
    <location>
        <begin position="85"/>
        <end position="103"/>
    </location>
</feature>
<accession>A0ABQ1I0R2</accession>
<keyword evidence="3" id="KW-1185">Reference proteome</keyword>
<evidence type="ECO:0000313" key="3">
    <source>
        <dbReference type="Proteomes" id="UP000651977"/>
    </source>
</evidence>
<reference evidence="3" key="1">
    <citation type="journal article" date="2019" name="Int. J. Syst. Evol. Microbiol.">
        <title>The Global Catalogue of Microorganisms (GCM) 10K type strain sequencing project: providing services to taxonomists for standard genome sequencing and annotation.</title>
        <authorList>
            <consortium name="The Broad Institute Genomics Platform"/>
            <consortium name="The Broad Institute Genome Sequencing Center for Infectious Disease"/>
            <person name="Wu L."/>
            <person name="Ma J."/>
        </authorList>
    </citation>
    <scope>NUCLEOTIDE SEQUENCE [LARGE SCALE GENOMIC DNA]</scope>
    <source>
        <strain evidence="3">CGMCC 1.10131</strain>
    </source>
</reference>
<keyword evidence="1" id="KW-0472">Membrane</keyword>
<keyword evidence="1" id="KW-0812">Transmembrane</keyword>
<evidence type="ECO:0000313" key="2">
    <source>
        <dbReference type="EMBL" id="GGB01057.1"/>
    </source>
</evidence>
<keyword evidence="1" id="KW-1133">Transmembrane helix</keyword>
<protein>
    <submittedName>
        <fullName evidence="2">Uncharacterized protein</fullName>
    </submittedName>
</protein>